<evidence type="ECO:0000313" key="2">
    <source>
        <dbReference type="Proteomes" id="UP000529637"/>
    </source>
</evidence>
<dbReference type="AlphaFoldDB" id="A0A7Y6NQW1"/>
<dbReference type="RefSeq" id="WP_176070476.1">
    <property type="nucleotide sequence ID" value="NZ_JABWMJ010000008.1"/>
</dbReference>
<evidence type="ECO:0000313" key="1">
    <source>
        <dbReference type="EMBL" id="NUZ07646.1"/>
    </source>
</evidence>
<gene>
    <name evidence="1" type="ORF">HQN59_17915</name>
</gene>
<sequence length="215" mass="24008">MNAHDAELGRDCSLARLMVTSVRRKPTGGYLRFLEAAHARLVTGESPENWADTRDAIAEHLAEYLRGDAERVEPDVARAMLVAFEQMQAKEASSLFTPLPRRRGESPNPAAVKACLEEAGTYLRFCLSRRGAAYIDPTPIVTVQRAFAVSRRNVFRWKEHGRDWADDRLPHGMGPEEFFAHLRARMLGASVQYVRFGGASSGAVQARDRKRRVAG</sequence>
<accession>A0A7Y6NQW1</accession>
<proteinExistence type="predicted"/>
<reference evidence="1 2" key="1">
    <citation type="submission" date="2020-06" db="EMBL/GenBank/DDBJ databases">
        <title>Schlegella sp. ID0723 isolated from air conditioner.</title>
        <authorList>
            <person name="Kim D.Y."/>
            <person name="Kim D.-U."/>
        </authorList>
    </citation>
    <scope>NUCLEOTIDE SEQUENCE [LARGE SCALE GENOMIC DNA]</scope>
    <source>
        <strain evidence="1 2">ID0723</strain>
    </source>
</reference>
<dbReference type="Proteomes" id="UP000529637">
    <property type="component" value="Unassembled WGS sequence"/>
</dbReference>
<organism evidence="1 2">
    <name type="scientific">Piscinibacter koreensis</name>
    <dbReference type="NCBI Taxonomy" id="2742824"/>
    <lineage>
        <taxon>Bacteria</taxon>
        <taxon>Pseudomonadati</taxon>
        <taxon>Pseudomonadota</taxon>
        <taxon>Betaproteobacteria</taxon>
        <taxon>Burkholderiales</taxon>
        <taxon>Sphaerotilaceae</taxon>
        <taxon>Piscinibacter</taxon>
    </lineage>
</organism>
<dbReference type="EMBL" id="JABWMJ010000008">
    <property type="protein sequence ID" value="NUZ07646.1"/>
    <property type="molecule type" value="Genomic_DNA"/>
</dbReference>
<comment type="caution">
    <text evidence="1">The sequence shown here is derived from an EMBL/GenBank/DDBJ whole genome shotgun (WGS) entry which is preliminary data.</text>
</comment>
<keyword evidence="2" id="KW-1185">Reference proteome</keyword>
<name>A0A7Y6NQW1_9BURK</name>
<protein>
    <submittedName>
        <fullName evidence="1">Uncharacterized protein</fullName>
    </submittedName>
</protein>